<feature type="transmembrane region" description="Helical" evidence="1">
    <location>
        <begin position="12"/>
        <end position="35"/>
    </location>
</feature>
<gene>
    <name evidence="2" type="ORF">SAMN02927928_1692</name>
</gene>
<protein>
    <submittedName>
        <fullName evidence="2">Uncharacterized membrane protein</fullName>
    </submittedName>
</protein>
<dbReference type="Proteomes" id="UP000199150">
    <property type="component" value="Unassembled WGS sequence"/>
</dbReference>
<accession>A0A1G4R9G4</accession>
<dbReference type="STRING" id="260084.SAMN02927928_1692"/>
<proteinExistence type="predicted"/>
<keyword evidence="1" id="KW-1133">Transmembrane helix</keyword>
<keyword evidence="1" id="KW-0472">Membrane</keyword>
<evidence type="ECO:0000313" key="2">
    <source>
        <dbReference type="EMBL" id="SCW53440.1"/>
    </source>
</evidence>
<reference evidence="3" key="1">
    <citation type="submission" date="2016-10" db="EMBL/GenBank/DDBJ databases">
        <authorList>
            <person name="Varghese N."/>
            <person name="Submissions S."/>
        </authorList>
    </citation>
    <scope>NUCLEOTIDE SEQUENCE [LARGE SCALE GENOMIC DNA]</scope>
    <source>
        <strain evidence="3">CGMCC 1.3431</strain>
    </source>
</reference>
<dbReference type="OrthoDB" id="7173515at2"/>
<dbReference type="InterPro" id="IPR025961">
    <property type="entry name" value="Metal_resist"/>
</dbReference>
<keyword evidence="1" id="KW-0812">Transmembrane</keyword>
<keyword evidence="3" id="KW-1185">Reference proteome</keyword>
<dbReference type="AlphaFoldDB" id="A0A1G4R9G4"/>
<sequence length="174" mass="19604">MNAWLTNTRLKWILSISLVINIFLIGAAVGAGFVFKHHLRDFQRPLAMQKAWREATEGTTREERHHIYLLTKAAALSGEADMAKARALRAQARVLVSQEPYDAAQIAMLSEQARNAENDARGKIENTLILNMRDLPVRERTFVLTTLLRASGRFDRFIAKDDKPPVKVDAPAPQ</sequence>
<evidence type="ECO:0000256" key="1">
    <source>
        <dbReference type="SAM" id="Phobius"/>
    </source>
</evidence>
<organism evidence="2 3">
    <name type="scientific">Asticcacaulis taihuensis</name>
    <dbReference type="NCBI Taxonomy" id="260084"/>
    <lineage>
        <taxon>Bacteria</taxon>
        <taxon>Pseudomonadati</taxon>
        <taxon>Pseudomonadota</taxon>
        <taxon>Alphaproteobacteria</taxon>
        <taxon>Caulobacterales</taxon>
        <taxon>Caulobacteraceae</taxon>
        <taxon>Asticcacaulis</taxon>
    </lineage>
</organism>
<dbReference type="Pfam" id="PF13801">
    <property type="entry name" value="Metal_resist"/>
    <property type="match status" value="1"/>
</dbReference>
<evidence type="ECO:0000313" key="3">
    <source>
        <dbReference type="Proteomes" id="UP000199150"/>
    </source>
</evidence>
<dbReference type="EMBL" id="FMTS01000002">
    <property type="protein sequence ID" value="SCW53440.1"/>
    <property type="molecule type" value="Genomic_DNA"/>
</dbReference>
<name>A0A1G4R9G4_9CAUL</name>
<dbReference type="RefSeq" id="WP_090646409.1">
    <property type="nucleotide sequence ID" value="NZ_CBCRYE010000004.1"/>
</dbReference>